<dbReference type="Proteomes" id="UP001609176">
    <property type="component" value="Unassembled WGS sequence"/>
</dbReference>
<proteinExistence type="predicted"/>
<sequence length="60" mass="7099">MPTLSQYLERAVREWQTNDVEPLLATAKDDDERKLMGKEVVTQIMEAMQYDWMHARGLMK</sequence>
<evidence type="ECO:0000313" key="1">
    <source>
        <dbReference type="EMBL" id="MFH5230781.1"/>
    </source>
</evidence>
<reference evidence="3 4" key="1">
    <citation type="submission" date="2024-10" db="EMBL/GenBank/DDBJ databases">
        <authorList>
            <person name="Riesco R."/>
        </authorList>
    </citation>
    <scope>NUCLEOTIDE SEQUENCE [LARGE SCALE GENOMIC DNA]</scope>
    <source>
        <strain evidence="2 3">NCIMB 15448</strain>
        <strain evidence="1 4">NCIMB 15450</strain>
    </source>
</reference>
<dbReference type="EMBL" id="JBIMSN010000090">
    <property type="protein sequence ID" value="MFH5230781.1"/>
    <property type="molecule type" value="Genomic_DNA"/>
</dbReference>
<dbReference type="RefSeq" id="WP_395124769.1">
    <property type="nucleotide sequence ID" value="NZ_JBIMSN010000090.1"/>
</dbReference>
<dbReference type="Proteomes" id="UP001609219">
    <property type="component" value="Unassembled WGS sequence"/>
</dbReference>
<comment type="caution">
    <text evidence="2">The sequence shown here is derived from an EMBL/GenBank/DDBJ whole genome shotgun (WGS) entry which is preliminary data.</text>
</comment>
<evidence type="ECO:0000313" key="2">
    <source>
        <dbReference type="EMBL" id="MFH5243042.1"/>
    </source>
</evidence>
<name>A0ABW7KKP1_9NOCA</name>
<organism evidence="2 3">
    <name type="scientific">Antrihabitans spumae</name>
    <dbReference type="NCBI Taxonomy" id="3373370"/>
    <lineage>
        <taxon>Bacteria</taxon>
        <taxon>Bacillati</taxon>
        <taxon>Actinomycetota</taxon>
        <taxon>Actinomycetes</taxon>
        <taxon>Mycobacteriales</taxon>
        <taxon>Nocardiaceae</taxon>
        <taxon>Antrihabitans</taxon>
    </lineage>
</organism>
<protein>
    <submittedName>
        <fullName evidence="2">Uncharacterized protein</fullName>
    </submittedName>
</protein>
<evidence type="ECO:0000313" key="4">
    <source>
        <dbReference type="Proteomes" id="UP001609219"/>
    </source>
</evidence>
<keyword evidence="4" id="KW-1185">Reference proteome</keyword>
<dbReference type="EMBL" id="JBIMSP010000020">
    <property type="protein sequence ID" value="MFH5243042.1"/>
    <property type="molecule type" value="Genomic_DNA"/>
</dbReference>
<gene>
    <name evidence="2" type="ORF">ACHIPV_14285</name>
    <name evidence="1" type="ORF">ACHIRB_19750</name>
</gene>
<evidence type="ECO:0000313" key="3">
    <source>
        <dbReference type="Proteomes" id="UP001609176"/>
    </source>
</evidence>
<accession>A0ABW7KKP1</accession>